<protein>
    <submittedName>
        <fullName evidence="2">Uncharacterized protein</fullName>
    </submittedName>
</protein>
<reference evidence="3" key="1">
    <citation type="journal article" date="2019" name="Int. J. Syst. Evol. Microbiol.">
        <title>The Global Catalogue of Microorganisms (GCM) 10K type strain sequencing project: providing services to taxonomists for standard genome sequencing and annotation.</title>
        <authorList>
            <consortium name="The Broad Institute Genomics Platform"/>
            <consortium name="The Broad Institute Genome Sequencing Center for Infectious Disease"/>
            <person name="Wu L."/>
            <person name="Ma J."/>
        </authorList>
    </citation>
    <scope>NUCLEOTIDE SEQUENCE [LARGE SCALE GENOMIC DNA]</scope>
    <source>
        <strain evidence="3">JCM 11483</strain>
    </source>
</reference>
<evidence type="ECO:0000313" key="2">
    <source>
        <dbReference type="EMBL" id="GAA3285928.1"/>
    </source>
</evidence>
<keyword evidence="3" id="KW-1185">Reference proteome</keyword>
<comment type="caution">
    <text evidence="2">The sequence shown here is derived from an EMBL/GenBank/DDBJ whole genome shotgun (WGS) entry which is preliminary data.</text>
</comment>
<dbReference type="RefSeq" id="WP_344720793.1">
    <property type="nucleotide sequence ID" value="NZ_BAAAYG010000007.1"/>
</dbReference>
<organism evidence="2 3">
    <name type="scientific">Nesterenkonia halobia</name>
    <dbReference type="NCBI Taxonomy" id="37922"/>
    <lineage>
        <taxon>Bacteria</taxon>
        <taxon>Bacillati</taxon>
        <taxon>Actinomycetota</taxon>
        <taxon>Actinomycetes</taxon>
        <taxon>Micrococcales</taxon>
        <taxon>Micrococcaceae</taxon>
        <taxon>Nesterenkonia</taxon>
    </lineage>
</organism>
<proteinExistence type="predicted"/>
<accession>A0ABP6RFK8</accession>
<sequence>MRDEEPQSPDPTIDPTADDPPSSTTASPPTPRSHPAHDAVAGLGSAAPSEAVDAAPPPAEHAGHAEGSAPEPAAPSTAPAGQSSRLRHGLCPSCFIELPLSGLCDTCD</sequence>
<feature type="compositionally biased region" description="Low complexity" evidence="1">
    <location>
        <begin position="10"/>
        <end position="27"/>
    </location>
</feature>
<gene>
    <name evidence="2" type="ORF">GCM10020260_19690</name>
</gene>
<name>A0ABP6RFK8_9MICC</name>
<feature type="region of interest" description="Disordered" evidence="1">
    <location>
        <begin position="1"/>
        <end position="87"/>
    </location>
</feature>
<feature type="compositionally biased region" description="Low complexity" evidence="1">
    <location>
        <begin position="65"/>
        <end position="81"/>
    </location>
</feature>
<dbReference type="Proteomes" id="UP001501736">
    <property type="component" value="Unassembled WGS sequence"/>
</dbReference>
<evidence type="ECO:0000313" key="3">
    <source>
        <dbReference type="Proteomes" id="UP001501736"/>
    </source>
</evidence>
<dbReference type="EMBL" id="BAAAYG010000007">
    <property type="protein sequence ID" value="GAA3285928.1"/>
    <property type="molecule type" value="Genomic_DNA"/>
</dbReference>
<evidence type="ECO:0000256" key="1">
    <source>
        <dbReference type="SAM" id="MobiDB-lite"/>
    </source>
</evidence>